<dbReference type="AlphaFoldDB" id="A0A1W2H3A3"/>
<gene>
    <name evidence="1" type="ORF">SAMN00777080_2019</name>
</gene>
<proteinExistence type="predicted"/>
<keyword evidence="2" id="KW-1185">Reference proteome</keyword>
<name>A0A1W2H3A3_9BACT</name>
<sequence length="36" mass="4216">MSPNTLKYFPALKFVNNPKLKLTAIFTSFLKFHVMQ</sequence>
<reference evidence="2" key="1">
    <citation type="submission" date="2017-04" db="EMBL/GenBank/DDBJ databases">
        <authorList>
            <person name="Varghese N."/>
            <person name="Submissions S."/>
        </authorList>
    </citation>
    <scope>NUCLEOTIDE SEQUENCE [LARGE SCALE GENOMIC DNA]</scope>
    <source>
        <strain evidence="2">DSM 16537</strain>
    </source>
</reference>
<dbReference type="EMBL" id="LT838813">
    <property type="protein sequence ID" value="SMD43427.1"/>
    <property type="molecule type" value="Genomic_DNA"/>
</dbReference>
<dbReference type="STRING" id="758820.SAMN00777080_2019"/>
<organism evidence="1 2">
    <name type="scientific">Aquiflexum balticum DSM 16537</name>
    <dbReference type="NCBI Taxonomy" id="758820"/>
    <lineage>
        <taxon>Bacteria</taxon>
        <taxon>Pseudomonadati</taxon>
        <taxon>Bacteroidota</taxon>
        <taxon>Cytophagia</taxon>
        <taxon>Cytophagales</taxon>
        <taxon>Cyclobacteriaceae</taxon>
        <taxon>Aquiflexum</taxon>
    </lineage>
</organism>
<dbReference type="Proteomes" id="UP000192333">
    <property type="component" value="Chromosome I"/>
</dbReference>
<accession>A0A1W2H3A3</accession>
<protein>
    <submittedName>
        <fullName evidence="1">Uncharacterized protein</fullName>
    </submittedName>
</protein>
<evidence type="ECO:0000313" key="2">
    <source>
        <dbReference type="Proteomes" id="UP000192333"/>
    </source>
</evidence>
<evidence type="ECO:0000313" key="1">
    <source>
        <dbReference type="EMBL" id="SMD43427.1"/>
    </source>
</evidence>